<dbReference type="AlphaFoldDB" id="A0A7K3VWX7"/>
<dbReference type="EMBL" id="JAAGWF010000002">
    <property type="protein sequence ID" value="NEK56573.1"/>
    <property type="molecule type" value="Genomic_DNA"/>
</dbReference>
<comment type="caution">
    <text evidence="2">The sequence shown here is derived from an EMBL/GenBank/DDBJ whole genome shotgun (WGS) entry which is preliminary data.</text>
</comment>
<keyword evidence="3" id="KW-1185">Reference proteome</keyword>
<dbReference type="Proteomes" id="UP000470246">
    <property type="component" value="Unassembled WGS sequence"/>
</dbReference>
<name>A0A7K3VWX7_9ACTN</name>
<gene>
    <name evidence="2" type="ORF">GCU56_01620</name>
</gene>
<proteinExistence type="predicted"/>
<reference evidence="2 3" key="1">
    <citation type="submission" date="2020-02" db="EMBL/GenBank/DDBJ databases">
        <title>Geodermatophilus sabuli CPCC 205279 I12A-02694.</title>
        <authorList>
            <person name="Jiang Z."/>
        </authorList>
    </citation>
    <scope>NUCLEOTIDE SEQUENCE [LARGE SCALE GENOMIC DNA]</scope>
    <source>
        <strain evidence="2 3">I12A-02694</strain>
    </source>
</reference>
<evidence type="ECO:0000313" key="2">
    <source>
        <dbReference type="EMBL" id="NEK56573.1"/>
    </source>
</evidence>
<evidence type="ECO:0000256" key="1">
    <source>
        <dbReference type="SAM" id="MobiDB-lite"/>
    </source>
</evidence>
<protein>
    <submittedName>
        <fullName evidence="2">Uncharacterized protein</fullName>
    </submittedName>
</protein>
<evidence type="ECO:0000313" key="3">
    <source>
        <dbReference type="Proteomes" id="UP000470246"/>
    </source>
</evidence>
<sequence>MTSAPHTACSAPRGVRHPHAVSTIQSPRREHRVVRLEHPLDGQPVDPWVADVRPGTLYAECACGWCSIGEETAVITAALLGHRVDVCDGSSVLVGDQPAPQDRHP</sequence>
<organism evidence="2 3">
    <name type="scientific">Geodermatophilus sabuli</name>
    <dbReference type="NCBI Taxonomy" id="1564158"/>
    <lineage>
        <taxon>Bacteria</taxon>
        <taxon>Bacillati</taxon>
        <taxon>Actinomycetota</taxon>
        <taxon>Actinomycetes</taxon>
        <taxon>Geodermatophilales</taxon>
        <taxon>Geodermatophilaceae</taxon>
        <taxon>Geodermatophilus</taxon>
    </lineage>
</organism>
<accession>A0A7K3VWX7</accession>
<feature type="region of interest" description="Disordered" evidence="1">
    <location>
        <begin position="1"/>
        <end position="29"/>
    </location>
</feature>